<organism evidence="2 3">
    <name type="scientific">Nitrosovibrio tenuis</name>
    <dbReference type="NCBI Taxonomy" id="1233"/>
    <lineage>
        <taxon>Bacteria</taxon>
        <taxon>Pseudomonadati</taxon>
        <taxon>Pseudomonadota</taxon>
        <taxon>Betaproteobacteria</taxon>
        <taxon>Nitrosomonadales</taxon>
        <taxon>Nitrosomonadaceae</taxon>
        <taxon>Nitrosovibrio</taxon>
    </lineage>
</organism>
<dbReference type="Proteomes" id="UP000198620">
    <property type="component" value="Unassembled WGS sequence"/>
</dbReference>
<feature type="transmembrane region" description="Helical" evidence="1">
    <location>
        <begin position="20"/>
        <end position="37"/>
    </location>
</feature>
<evidence type="ECO:0008006" key="4">
    <source>
        <dbReference type="Google" id="ProtNLM"/>
    </source>
</evidence>
<evidence type="ECO:0000313" key="3">
    <source>
        <dbReference type="Proteomes" id="UP000198620"/>
    </source>
</evidence>
<name>A0A1H7LPY9_9PROT</name>
<dbReference type="STRING" id="1233.SAMN05216387_104130"/>
<reference evidence="2 3" key="1">
    <citation type="submission" date="2016-10" db="EMBL/GenBank/DDBJ databases">
        <authorList>
            <person name="de Groot N.N."/>
        </authorList>
    </citation>
    <scope>NUCLEOTIDE SEQUENCE [LARGE SCALE GENOMIC DNA]</scope>
    <source>
        <strain evidence="2 3">Nv1</strain>
    </source>
</reference>
<protein>
    <recommendedName>
        <fullName evidence="4">Fimbrial assembly protein (PilN)</fullName>
    </recommendedName>
</protein>
<dbReference type="AlphaFoldDB" id="A0A1H7LPY9"/>
<dbReference type="RefSeq" id="WP_090828359.1">
    <property type="nucleotide sequence ID" value="NZ_FOBH01000004.1"/>
</dbReference>
<dbReference type="EMBL" id="FOBH01000004">
    <property type="protein sequence ID" value="SEL01024.1"/>
    <property type="molecule type" value="Genomic_DNA"/>
</dbReference>
<keyword evidence="3" id="KW-1185">Reference proteome</keyword>
<evidence type="ECO:0000313" key="2">
    <source>
        <dbReference type="EMBL" id="SEL01024.1"/>
    </source>
</evidence>
<evidence type="ECO:0000256" key="1">
    <source>
        <dbReference type="SAM" id="Phobius"/>
    </source>
</evidence>
<keyword evidence="1" id="KW-0472">Membrane</keyword>
<sequence length="175" mass="19756">MRSLRLRFPDSGGEARQAGYAVMMLGIIVLAGVLYQFQVAMNEVAYWDLRIASMDRRIERKTSPEVFSGPERPEMKREVRKANAVMSELDLPWGALFDSIEYASSHDVALLSIQPDASSRKMRIGGEAKNIPAMLEFVGALEREPALKDAHLLKYEIKRDDPHRPVTFFVSASWA</sequence>
<keyword evidence="1" id="KW-0812">Transmembrane</keyword>
<dbReference type="OrthoDB" id="8703192at2"/>
<gene>
    <name evidence="2" type="ORF">SAMN05216387_104130</name>
</gene>
<keyword evidence="1" id="KW-1133">Transmembrane helix</keyword>
<proteinExistence type="predicted"/>
<accession>A0A1H7LPY9</accession>